<evidence type="ECO:0000256" key="3">
    <source>
        <dbReference type="ARBA" id="ARBA00022692"/>
    </source>
</evidence>
<protein>
    <submittedName>
        <fullName evidence="8">ABC transporter permease protein</fullName>
    </submittedName>
</protein>
<dbReference type="eggNOG" id="COG0577">
    <property type="taxonomic scope" value="Bacteria"/>
</dbReference>
<dbReference type="Pfam" id="PF02687">
    <property type="entry name" value="FtsX"/>
    <property type="match status" value="2"/>
</dbReference>
<proteinExistence type="predicted"/>
<name>N9TTM5_9BACT</name>
<feature type="transmembrane region" description="Helical" evidence="6">
    <location>
        <begin position="2532"/>
        <end position="2556"/>
    </location>
</feature>
<evidence type="ECO:0000256" key="4">
    <source>
        <dbReference type="ARBA" id="ARBA00022989"/>
    </source>
</evidence>
<evidence type="ECO:0000256" key="5">
    <source>
        <dbReference type="ARBA" id="ARBA00023136"/>
    </source>
</evidence>
<feature type="transmembrane region" description="Helical" evidence="6">
    <location>
        <begin position="2625"/>
        <end position="2649"/>
    </location>
</feature>
<keyword evidence="3 6" id="KW-0812">Transmembrane</keyword>
<comment type="subcellular location">
    <subcellularLocation>
        <location evidence="1">Cell membrane</location>
        <topology evidence="1">Multi-pass membrane protein</topology>
    </subcellularLocation>
</comment>
<feature type="domain" description="ABC3 transporter permease C-terminal" evidence="7">
    <location>
        <begin position="2535"/>
        <end position="2654"/>
    </location>
</feature>
<evidence type="ECO:0000313" key="9">
    <source>
        <dbReference type="Proteomes" id="UP000013220"/>
    </source>
</evidence>
<dbReference type="GO" id="GO:0005886">
    <property type="term" value="C:plasma membrane"/>
    <property type="evidence" value="ECO:0007669"/>
    <property type="project" value="UniProtKB-SubCell"/>
</dbReference>
<dbReference type="PANTHER" id="PTHR30287">
    <property type="entry name" value="MEMBRANE COMPONENT OF PREDICTED ABC SUPERFAMILY METABOLITE UPTAKE TRANSPORTER"/>
    <property type="match status" value="1"/>
</dbReference>
<keyword evidence="4 6" id="KW-1133">Transmembrane helix</keyword>
<evidence type="ECO:0000259" key="7">
    <source>
        <dbReference type="Pfam" id="PF02687"/>
    </source>
</evidence>
<dbReference type="RefSeq" id="WP_004420673.1">
    <property type="nucleotide sequence ID" value="NZ_AORH01000025.1"/>
</dbReference>
<dbReference type="Proteomes" id="UP000013220">
    <property type="component" value="Unassembled WGS sequence"/>
</dbReference>
<dbReference type="PATRIC" id="fig|1188235.3.peg.421"/>
<evidence type="ECO:0000256" key="2">
    <source>
        <dbReference type="ARBA" id="ARBA00022475"/>
    </source>
</evidence>
<feature type="transmembrane region" description="Helical" evidence="6">
    <location>
        <begin position="2577"/>
        <end position="2605"/>
    </location>
</feature>
<dbReference type="EMBL" id="AORH01000025">
    <property type="protein sequence ID" value="ENY69494.1"/>
    <property type="molecule type" value="Genomic_DNA"/>
</dbReference>
<evidence type="ECO:0000256" key="6">
    <source>
        <dbReference type="SAM" id="Phobius"/>
    </source>
</evidence>
<evidence type="ECO:0000256" key="1">
    <source>
        <dbReference type="ARBA" id="ARBA00004651"/>
    </source>
</evidence>
<keyword evidence="2" id="KW-1003">Cell membrane</keyword>
<keyword evidence="5 6" id="KW-0472">Membrane</keyword>
<feature type="transmembrane region" description="Helical" evidence="6">
    <location>
        <begin position="1792"/>
        <end position="1816"/>
    </location>
</feature>
<dbReference type="InterPro" id="IPR003838">
    <property type="entry name" value="ABC3_permease_C"/>
</dbReference>
<reference evidence="8 9" key="1">
    <citation type="journal article" date="2013" name="Genome Announc.">
        <title>Draft Genome Sequences of Mycoplasma alkalescens, Mycoplasma arginini, and Mycoplasma bovigenitalium, Three Species with Equivocal Pathogenic Status for Cattle.</title>
        <authorList>
            <person name="Manso-Silvan L."/>
            <person name="Tardy F."/>
            <person name="Baranowski E."/>
            <person name="Barre A."/>
            <person name="Blanchard A."/>
            <person name="Breton M."/>
            <person name="Couture C."/>
            <person name="Citti C."/>
            <person name="Dordet-Frisoni E."/>
            <person name="Dupuy V."/>
            <person name="Gaurivaud P."/>
            <person name="Jacob D."/>
            <person name="Lemaitre C."/>
            <person name="Nikolski M."/>
            <person name="Nouvel L.X."/>
            <person name="Poumarat F."/>
            <person name="Thebault P."/>
            <person name="Theil S."/>
            <person name="Thiaucourt F."/>
            <person name="Sirand-Pugnet P."/>
        </authorList>
    </citation>
    <scope>NUCLEOTIDE SEQUENCE [LARGE SCALE GENOMIC DNA]</scope>
    <source>
        <strain evidence="8 9">51080</strain>
    </source>
</reference>
<comment type="caution">
    <text evidence="8">The sequence shown here is derived from an EMBL/GenBank/DDBJ whole genome shotgun (WGS) entry which is preliminary data.</text>
</comment>
<organism evidence="8 9">
    <name type="scientific">Mycoplasmopsis bovigenitalium 51080</name>
    <dbReference type="NCBI Taxonomy" id="1188235"/>
    <lineage>
        <taxon>Bacteria</taxon>
        <taxon>Bacillati</taxon>
        <taxon>Mycoplasmatota</taxon>
        <taxon>Mycoplasmoidales</taxon>
        <taxon>Metamycoplasmataceae</taxon>
        <taxon>Mycoplasmopsis</taxon>
    </lineage>
</organism>
<dbReference type="PANTHER" id="PTHR30287:SF2">
    <property type="entry name" value="BLL1001 PROTEIN"/>
    <property type="match status" value="1"/>
</dbReference>
<feature type="transmembrane region" description="Helical" evidence="6">
    <location>
        <begin position="1837"/>
        <end position="1862"/>
    </location>
</feature>
<feature type="transmembrane region" description="Helical" evidence="6">
    <location>
        <begin position="1889"/>
        <end position="1915"/>
    </location>
</feature>
<feature type="domain" description="ABC3 transporter permease C-terminal" evidence="7">
    <location>
        <begin position="1801"/>
        <end position="1916"/>
    </location>
</feature>
<sequence length="2661" mass="304162">MWRLFKEVLRSLRKNKVVVIGLSILVFLTSAIFTLLSSVKNVISGGFDNYKNVSKLHDVSVDLNLPNQGSPYNQGYYINGETSETLAKDKKTSYSPIIYHVDESSFNKYKEIFNEYRFKEFNDLDSSLIDSYIKINELGINDPKYLDMFVKKDDLLKSYSVYKAEQQNHKEQTINFDLKSVDNFNFSTEKPLKWQLYKFDGKNYQPAQDKIDVNVNAKFKTQNNIKLGDILTITNIDNVSYFSQISNLYANIKDNTITSDYKLGQFWINNDEGIVINANKIISALGLKRVSSNPHDSQYYSYLIEDKDKFLSLVDVQNIQQINENTSLKNEFEFTQIFNENFSKSFNSYINLEANKKYNISPSWVSKTTLKTVFLRDNYYTSFVEGFGKEKWTGAFKTYMDSLGKIKVANRNEVWDELETFDYWRKNKIVVLKPYKRTVNGKWEIDESQYKTKTISLPLSSNFDFADLKTIKLWTDDPRVRPDGNKYKIDKNNSQNIIDIYSTNLYDRVAKKFNNLDDINKLQYLSNENILNERYSIINSRAYESTKSVIVDKILAKVGKENVGIRQTITVNAVDEKTNQQNVYHFINAGNNAHTISGIKMNVGQLYNEKTHPTSLTTLSNEDKQIYNSTQLNSYISSLLINSIFKNLYPDPNFINPIYEFKNVIDFNPETNKTQTFLNKKIVKLANYSNDDKLHSNEQTNYGVVGFANKFKIVEKVDENNYNVKYFNKMPVEGMDFGTLNNFLKNNKLTIALKYIKTDGEGWVTSSKEFNNIKYIPIKYLSPKAELMQDILANGRIDALANAIEKYLLTSELLNKSFLTNEQILEITDILKIVLNKHNFASVFASGKLNQGIMPELIFDLLYELSHHKKGNLLKLILDNVLNQALISAKRSGTVEEQKQNLVIEVENLFTVLKDAMNIDLGKFISPKSLVYSSKNPVIFSESLVELINSIDFKKLSEKARVFFEQTNNKAKLHPENKQPYIHKLSSGDVIKWVFESIDQKQFKNSIARLINNLDMRYIFDIRNSDSIIFKLVSQFVPSLSGGLEKIISKIDQNKDNEFINVKNGLINIINSVDFEILSAELNKYQVEKFIEYTDNYFDVETNKQVSKKHNIVLNQISAKNGILAFIKSLFYAPGSNRTFKNNLIEMFNLSSSVEVKTTQNGSKVFVPKSDNDKLSFLDFLSIFSGLNNSSSSTVFKNYIYEQLLLSIKDKISKSDKTINFDLLNNEETRFIKEFGIFNDKNTIQEALNKVDNLITFIKQTKGGSNSFVEPKNKTGADLLGDLTRFNDGNTTWQLLKQLISLNAGFDIQNDYSVSAQAFDIFTPWLQIFLNKDANQSETNKFVKDLLNFAISPSILQHMQTKSKGDNIPFVDNNDYYITDALSNPNNNTLFNTDENYNFLNKDVENLAKNNPKFRNWILNNKLLLINQLAMIASSHKFSANQQYPQGIYYAIVKQFVDNYLSKPEFYSIAPIAFNLASKIVVNIPVEIFGINKILINPILRFMFPEVALTYLASQRENESLINGNLAYLVLNRTVDFELLANENTNEFKLLSNYLDLALSDKDTSLIPLNLDKTKNLVMDGPAIENIKEKSFKIPKVFGINLLKIIPDILQNIVEPTELKEIVFNSSSSYVAKANYAYLIKNNKEIFNGEIPSDPLKIDDFINNLDEKYLLNVNGIKFVIVGQDITVDYMYPVVDENNLQVNTSNQALVYVNNSGFDRIKLAYAGNVVKEALLVKNSTRLSNNELKAQLTDIVDKSISDSNKLQRVFLSTEIDPINPERALRLNTVESIIKLISVATTALITGLSIVVGVAIIFVVKRYISNKNKVIGILVSQGYSVSQIALSLTIFALVTSIIGGVLGYVIGNRLQLTLLSVFSNYWTMPKETINFDWIAMIFTVFVPFISMSILIYIVALVSLRYKPVELMSNQVELPKSKIIHNYHKFTKRANVKSRFSTVLALGNIWKLIAFSTSVALTSSATIFGIATSNVFKTTVSDTYKNRNYSFKIDLESPTIEGGLYTTYQPENLYKNLYTPIGDSIESQRELNDFFKPGYSNVVNKNGLNGIKNDSDSYYDSHILTQFSASIKVDAGVSVDPWQVAYNSMPDSQKAKIDKDRDRVGVLLERTQIENTKNKWDINPITKYVSLKDEKGNNLDFFKYYRSPFEKQGKFVYAKWNGTEYEMRSVTTEQKMRELYRKFLLNGYKALQNRINLETKNPDLIKRPSTNSIEKPIQYNYWLEDAGELYGPTINDYFISFGGVYFNENHDEVYSYIKSNYKGKDIKVYGYKRDSNFVKLLNDKGQNLYESLYNFNNEQLNPLVINKVAADNYNLNLNDVIELEINNHIDRYHNEILKQIGEKPIKHKARFKIVGINPTYVNNEFITTIDAANKLIGLDKFSNGKNTPFNGILTNNSNPLQVTGSTGLYSRSGYWSSIDTFNTGAQSIETTKSMFDQIFNPKNGVLSRTLNQDQIMKFLDPTKDKFDENAYKSIREQPQQAISKFANIYENKVYIALSSAIDSKEIESGFIGQISNTIQTITISIIVLSFNVSLIILIIMSTIIISENQKNIAIWSILGYKNREKLKMFFLVYIPFIIAAILISIPISIAIMASFKAALLSFSGVALNLALKPIYVLLTTLIMLLIFFVTSFITWISVNKMKPVDLLKGK</sequence>
<keyword evidence="9" id="KW-1185">Reference proteome</keyword>
<feature type="transmembrane region" description="Helical" evidence="6">
    <location>
        <begin position="1960"/>
        <end position="1982"/>
    </location>
</feature>
<dbReference type="OrthoDB" id="403889at2"/>
<dbReference type="STRING" id="1188235.MBVG_4060"/>
<accession>N9TTM5</accession>
<evidence type="ECO:0000313" key="8">
    <source>
        <dbReference type="EMBL" id="ENY69494.1"/>
    </source>
</evidence>
<gene>
    <name evidence="8" type="ORF">MBVG_4060</name>
</gene>
<dbReference type="InterPro" id="IPR038766">
    <property type="entry name" value="Membrane_comp_ABC_pdt"/>
</dbReference>